<evidence type="ECO:0000256" key="4">
    <source>
        <dbReference type="ARBA" id="ARBA00013673"/>
    </source>
</evidence>
<dbReference type="InterPro" id="IPR046886">
    <property type="entry name" value="RsmE_MTase_dom"/>
</dbReference>
<organism evidence="15 17">
    <name type="scientific">Xiamenia xianingshaonis</name>
    <dbReference type="NCBI Taxonomy" id="2682776"/>
    <lineage>
        <taxon>Bacteria</taxon>
        <taxon>Bacillati</taxon>
        <taxon>Actinomycetota</taxon>
        <taxon>Coriobacteriia</taxon>
        <taxon>Eggerthellales</taxon>
        <taxon>Eggerthellaceae</taxon>
        <taxon>Xiamenia</taxon>
    </lineage>
</organism>
<dbReference type="KEGG" id="ebz:J7S26_04150"/>
<evidence type="ECO:0000313" key="16">
    <source>
        <dbReference type="Proteomes" id="UP000636394"/>
    </source>
</evidence>
<dbReference type="Proteomes" id="UP000636394">
    <property type="component" value="Unassembled WGS sequence"/>
</dbReference>
<evidence type="ECO:0000256" key="12">
    <source>
        <dbReference type="PIRNR" id="PIRNR015601"/>
    </source>
</evidence>
<dbReference type="PIRSF" id="PIRSF015601">
    <property type="entry name" value="MTase_slr0722"/>
    <property type="match status" value="1"/>
</dbReference>
<dbReference type="SUPFAM" id="SSF75217">
    <property type="entry name" value="alpha/beta knot"/>
    <property type="match status" value="1"/>
</dbReference>
<dbReference type="Pfam" id="PF04452">
    <property type="entry name" value="Methyltrans_RNA"/>
    <property type="match status" value="1"/>
</dbReference>
<comment type="function">
    <text evidence="10 12">Specifically methylates the N3 position of the uracil ring of uridine 1498 (m3U1498) in 16S rRNA. Acts on the fully assembled 30S ribosomal subunit.</text>
</comment>
<reference evidence="14 16" key="1">
    <citation type="submission" date="2019-11" db="EMBL/GenBank/DDBJ databases">
        <title>Eggerthellaceae novel genus isolated from the rectal contents of marmort.</title>
        <authorList>
            <person name="Zhang G."/>
        </authorList>
    </citation>
    <scope>NUCLEOTIDE SEQUENCE [LARGE SCALE GENOMIC DNA]</scope>
    <source>
        <strain evidence="14">Zg-886</strain>
        <strain evidence="16">zg-886</strain>
    </source>
</reference>
<comment type="similarity">
    <text evidence="2 12">Belongs to the RNA methyltransferase RsmE family.</text>
</comment>
<dbReference type="PANTHER" id="PTHR30027">
    <property type="entry name" value="RIBOSOMAL RNA SMALL SUBUNIT METHYLTRANSFERASE E"/>
    <property type="match status" value="1"/>
</dbReference>
<evidence type="ECO:0000256" key="5">
    <source>
        <dbReference type="ARBA" id="ARBA00022490"/>
    </source>
</evidence>
<evidence type="ECO:0000256" key="8">
    <source>
        <dbReference type="ARBA" id="ARBA00022679"/>
    </source>
</evidence>
<evidence type="ECO:0000256" key="2">
    <source>
        <dbReference type="ARBA" id="ARBA00005528"/>
    </source>
</evidence>
<dbReference type="EMBL" id="WPCR01000003">
    <property type="protein sequence ID" value="NHM13737.1"/>
    <property type="molecule type" value="Genomic_DNA"/>
</dbReference>
<dbReference type="GO" id="GO:0070475">
    <property type="term" value="P:rRNA base methylation"/>
    <property type="evidence" value="ECO:0007669"/>
    <property type="project" value="TreeGrafter"/>
</dbReference>
<accession>A0A9E6SV19</accession>
<dbReference type="AlphaFoldDB" id="A0A9E6SV19"/>
<dbReference type="EMBL" id="CP072829">
    <property type="protein sequence ID" value="QTU85105.1"/>
    <property type="molecule type" value="Genomic_DNA"/>
</dbReference>
<dbReference type="GO" id="GO:0005737">
    <property type="term" value="C:cytoplasm"/>
    <property type="evidence" value="ECO:0007669"/>
    <property type="project" value="UniProtKB-SubCell"/>
</dbReference>
<dbReference type="EC" id="2.1.1.193" evidence="3 12"/>
<keyword evidence="9 12" id="KW-0949">S-adenosyl-L-methionine</keyword>
<evidence type="ECO:0000256" key="1">
    <source>
        <dbReference type="ARBA" id="ARBA00004496"/>
    </source>
</evidence>
<reference evidence="15" key="2">
    <citation type="submission" date="2021-04" db="EMBL/GenBank/DDBJ databases">
        <title>Novel species in family Eggerthellaceae.</title>
        <authorList>
            <person name="Zhang G."/>
        </authorList>
    </citation>
    <scope>NUCLEOTIDE SEQUENCE</scope>
    <source>
        <strain evidence="15">Zg-886</strain>
    </source>
</reference>
<evidence type="ECO:0000259" key="13">
    <source>
        <dbReference type="Pfam" id="PF04452"/>
    </source>
</evidence>
<feature type="domain" description="Ribosomal RNA small subunit methyltransferase E methyltransferase" evidence="13">
    <location>
        <begin position="80"/>
        <end position="252"/>
    </location>
</feature>
<evidence type="ECO:0000256" key="9">
    <source>
        <dbReference type="ARBA" id="ARBA00022691"/>
    </source>
</evidence>
<dbReference type="CDD" id="cd18084">
    <property type="entry name" value="RsmE-like"/>
    <property type="match status" value="1"/>
</dbReference>
<evidence type="ECO:0000256" key="10">
    <source>
        <dbReference type="ARBA" id="ARBA00025699"/>
    </source>
</evidence>
<sequence>MSLPRFFLNEQVLGKIQQQPIDLDLSLDDVKHAAVLRLQPGEHVAVVDADQDYFECEIVDATGGLSVRIASRGEGAPARPRIVLAQGLAKGEKMDVVVRHATEAGADAFLPFACRRSVVKLDGKKAAARRERWQAIAKSAAMQSGRESVPLVEAVGTVSTVAAAAREADCVLVCWEEAPGTCVLEEALARAFVSDDLADPAKSVLVVVGPEGGIDPEEVERLLAAGPQARLVTLGPYILRTETAGIVATALVAHELRRQARKGA</sequence>
<dbReference type="PANTHER" id="PTHR30027:SF3">
    <property type="entry name" value="16S RRNA (URACIL(1498)-N(3))-METHYLTRANSFERASE"/>
    <property type="match status" value="1"/>
</dbReference>
<evidence type="ECO:0000256" key="3">
    <source>
        <dbReference type="ARBA" id="ARBA00012328"/>
    </source>
</evidence>
<keyword evidence="7 12" id="KW-0489">Methyltransferase</keyword>
<dbReference type="InterPro" id="IPR006700">
    <property type="entry name" value="RsmE"/>
</dbReference>
<evidence type="ECO:0000313" key="17">
    <source>
        <dbReference type="Proteomes" id="UP000671910"/>
    </source>
</evidence>
<dbReference type="GO" id="GO:0070042">
    <property type="term" value="F:rRNA (uridine-N3-)-methyltransferase activity"/>
    <property type="evidence" value="ECO:0007669"/>
    <property type="project" value="TreeGrafter"/>
</dbReference>
<evidence type="ECO:0000313" key="14">
    <source>
        <dbReference type="EMBL" id="NHM13737.1"/>
    </source>
</evidence>
<proteinExistence type="inferred from homology"/>
<keyword evidence="16" id="KW-1185">Reference proteome</keyword>
<dbReference type="NCBIfam" id="TIGR00046">
    <property type="entry name" value="RsmE family RNA methyltransferase"/>
    <property type="match status" value="1"/>
</dbReference>
<evidence type="ECO:0000313" key="15">
    <source>
        <dbReference type="EMBL" id="QTU85105.1"/>
    </source>
</evidence>
<dbReference type="InterPro" id="IPR029026">
    <property type="entry name" value="tRNA_m1G_MTases_N"/>
</dbReference>
<evidence type="ECO:0000256" key="7">
    <source>
        <dbReference type="ARBA" id="ARBA00022603"/>
    </source>
</evidence>
<name>A0A9E6SV19_9ACTN</name>
<gene>
    <name evidence="14" type="ORF">GMI68_02930</name>
    <name evidence="15" type="ORF">J7S26_04150</name>
</gene>
<dbReference type="Proteomes" id="UP000671910">
    <property type="component" value="Chromosome"/>
</dbReference>
<keyword evidence="6 12" id="KW-0698">rRNA processing</keyword>
<keyword evidence="5 12" id="KW-0963">Cytoplasm</keyword>
<dbReference type="Gene3D" id="3.40.1280.10">
    <property type="match status" value="1"/>
</dbReference>
<comment type="catalytic activity">
    <reaction evidence="11 12">
        <text>uridine(1498) in 16S rRNA + S-adenosyl-L-methionine = N(3)-methyluridine(1498) in 16S rRNA + S-adenosyl-L-homocysteine + H(+)</text>
        <dbReference type="Rhea" id="RHEA:42920"/>
        <dbReference type="Rhea" id="RHEA-COMP:10283"/>
        <dbReference type="Rhea" id="RHEA-COMP:10284"/>
        <dbReference type="ChEBI" id="CHEBI:15378"/>
        <dbReference type="ChEBI" id="CHEBI:57856"/>
        <dbReference type="ChEBI" id="CHEBI:59789"/>
        <dbReference type="ChEBI" id="CHEBI:65315"/>
        <dbReference type="ChEBI" id="CHEBI:74502"/>
        <dbReference type="EC" id="2.1.1.193"/>
    </reaction>
</comment>
<protein>
    <recommendedName>
        <fullName evidence="4 12">Ribosomal RNA small subunit methyltransferase E</fullName>
        <ecNumber evidence="3 12">2.1.1.193</ecNumber>
    </recommendedName>
</protein>
<dbReference type="InterPro" id="IPR029028">
    <property type="entry name" value="Alpha/beta_knot_MTases"/>
</dbReference>
<keyword evidence="8 12" id="KW-0808">Transferase</keyword>
<comment type="subcellular location">
    <subcellularLocation>
        <location evidence="1 12">Cytoplasm</location>
    </subcellularLocation>
</comment>
<evidence type="ECO:0000256" key="6">
    <source>
        <dbReference type="ARBA" id="ARBA00022552"/>
    </source>
</evidence>
<evidence type="ECO:0000256" key="11">
    <source>
        <dbReference type="ARBA" id="ARBA00047944"/>
    </source>
</evidence>